<dbReference type="SUPFAM" id="SSF51735">
    <property type="entry name" value="NAD(P)-binding Rossmann-fold domains"/>
    <property type="match status" value="1"/>
</dbReference>
<name>A0A2T5H473_9RHOB</name>
<sequence>MPRILISGANRGIGLELARQFSSAGWHVIATTRRPEGAETLRALGVRIETLEASDPASIRGLAERLEGVPIDVVLANAGIARNLDANAAEVTTAEMREVLQTNLWGPLGLAVALKENVLASERKVVMAMSSLMSSISANDWGTQYSYRASKAALNALWSALAREWTAEGISCTLLRPGMVATDMTGHRGIAVEDSVAGMRHVVEHLCLADSGRIIGYDGLDVPW</sequence>
<gene>
    <name evidence="1" type="ORF">C8N42_12820</name>
</gene>
<reference evidence="1 2" key="1">
    <citation type="submission" date="2018-04" db="EMBL/GenBank/DDBJ databases">
        <title>Genomic Encyclopedia of Archaeal and Bacterial Type Strains, Phase II (KMG-II): from individual species to whole genera.</title>
        <authorList>
            <person name="Goeker M."/>
        </authorList>
    </citation>
    <scope>NUCLEOTIDE SEQUENCE [LARGE SCALE GENOMIC DNA]</scope>
    <source>
        <strain evidence="1 2">DSM 100434</strain>
    </source>
</reference>
<comment type="caution">
    <text evidence="1">The sequence shown here is derived from an EMBL/GenBank/DDBJ whole genome shotgun (WGS) entry which is preliminary data.</text>
</comment>
<dbReference type="InterPro" id="IPR002347">
    <property type="entry name" value="SDR_fam"/>
</dbReference>
<dbReference type="Pfam" id="PF00106">
    <property type="entry name" value="adh_short"/>
    <property type="match status" value="1"/>
</dbReference>
<dbReference type="Proteomes" id="UP000244077">
    <property type="component" value="Unassembled WGS sequence"/>
</dbReference>
<dbReference type="Gene3D" id="3.40.50.720">
    <property type="entry name" value="NAD(P)-binding Rossmann-like Domain"/>
    <property type="match status" value="1"/>
</dbReference>
<dbReference type="InterPro" id="IPR036291">
    <property type="entry name" value="NAD(P)-bd_dom_sf"/>
</dbReference>
<dbReference type="InterPro" id="IPR052184">
    <property type="entry name" value="SDR_enzymes"/>
</dbReference>
<dbReference type="RefSeq" id="WP_107818063.1">
    <property type="nucleotide sequence ID" value="NZ_QAOH01000028.1"/>
</dbReference>
<organism evidence="1 2">
    <name type="scientific">Celeribacter persicus</name>
    <dbReference type="NCBI Taxonomy" id="1651082"/>
    <lineage>
        <taxon>Bacteria</taxon>
        <taxon>Pseudomonadati</taxon>
        <taxon>Pseudomonadota</taxon>
        <taxon>Alphaproteobacteria</taxon>
        <taxon>Rhodobacterales</taxon>
        <taxon>Roseobacteraceae</taxon>
        <taxon>Celeribacter</taxon>
    </lineage>
</organism>
<dbReference type="PANTHER" id="PTHR45458">
    <property type="entry name" value="SHORT-CHAIN DEHYDROGENASE/REDUCTASE SDR"/>
    <property type="match status" value="1"/>
</dbReference>
<accession>A0A2T5H473</accession>
<evidence type="ECO:0000313" key="1">
    <source>
        <dbReference type="EMBL" id="PTQ66395.1"/>
    </source>
</evidence>
<dbReference type="CDD" id="cd05325">
    <property type="entry name" value="carb_red_sniffer_like_SDR_c"/>
    <property type="match status" value="1"/>
</dbReference>
<dbReference type="EMBL" id="QAOH01000028">
    <property type="protein sequence ID" value="PTQ66395.1"/>
    <property type="molecule type" value="Genomic_DNA"/>
</dbReference>
<evidence type="ECO:0000313" key="2">
    <source>
        <dbReference type="Proteomes" id="UP000244077"/>
    </source>
</evidence>
<dbReference type="AlphaFoldDB" id="A0A2T5H473"/>
<protein>
    <submittedName>
        <fullName evidence="1">Short-subunit dehydrogenase</fullName>
    </submittedName>
</protein>
<dbReference type="OrthoDB" id="7593130at2"/>
<dbReference type="PANTHER" id="PTHR45458:SF1">
    <property type="entry name" value="SHORT CHAIN DEHYDROGENASE"/>
    <property type="match status" value="1"/>
</dbReference>
<dbReference type="GO" id="GO:0016616">
    <property type="term" value="F:oxidoreductase activity, acting on the CH-OH group of donors, NAD or NADP as acceptor"/>
    <property type="evidence" value="ECO:0007669"/>
    <property type="project" value="TreeGrafter"/>
</dbReference>
<keyword evidence="2" id="KW-1185">Reference proteome</keyword>
<dbReference type="PRINTS" id="PR00081">
    <property type="entry name" value="GDHRDH"/>
</dbReference>
<proteinExistence type="predicted"/>